<reference evidence="1 2" key="1">
    <citation type="journal article" date="2020" name="Phytopathology">
        <title>Genome Sequence Resources of Colletotrichum truncatum, C. plurivorum, C. musicola, and C. sojae: Four Species Pathogenic to Soybean (Glycine max).</title>
        <authorList>
            <person name="Rogerio F."/>
            <person name="Boufleur T.R."/>
            <person name="Ciampi-Guillardi M."/>
            <person name="Sukno S.A."/>
            <person name="Thon M.R."/>
            <person name="Massola Junior N.S."/>
            <person name="Baroncelli R."/>
        </authorList>
    </citation>
    <scope>NUCLEOTIDE SEQUENCE [LARGE SCALE GENOMIC DNA]</scope>
    <source>
        <strain evidence="1 2">CMES1059</strain>
    </source>
</reference>
<protein>
    <submittedName>
        <fullName evidence="1">Uncharacterized protein</fullName>
    </submittedName>
</protein>
<accession>A0ACC3YU70</accession>
<organism evidence="1 2">
    <name type="scientific">Colletotrichum truncatum</name>
    <name type="common">Anthracnose fungus</name>
    <name type="synonym">Colletotrichum capsici</name>
    <dbReference type="NCBI Taxonomy" id="5467"/>
    <lineage>
        <taxon>Eukaryota</taxon>
        <taxon>Fungi</taxon>
        <taxon>Dikarya</taxon>
        <taxon>Ascomycota</taxon>
        <taxon>Pezizomycotina</taxon>
        <taxon>Sordariomycetes</taxon>
        <taxon>Hypocreomycetidae</taxon>
        <taxon>Glomerellales</taxon>
        <taxon>Glomerellaceae</taxon>
        <taxon>Colletotrichum</taxon>
        <taxon>Colletotrichum truncatum species complex</taxon>
    </lineage>
</organism>
<dbReference type="Proteomes" id="UP000805649">
    <property type="component" value="Unassembled WGS sequence"/>
</dbReference>
<evidence type="ECO:0000313" key="2">
    <source>
        <dbReference type="Proteomes" id="UP000805649"/>
    </source>
</evidence>
<comment type="caution">
    <text evidence="1">The sequence shown here is derived from an EMBL/GenBank/DDBJ whole genome shotgun (WGS) entry which is preliminary data.</text>
</comment>
<evidence type="ECO:0000313" key="1">
    <source>
        <dbReference type="EMBL" id="KAL0935459.1"/>
    </source>
</evidence>
<proteinExistence type="predicted"/>
<dbReference type="EMBL" id="VUJX02000006">
    <property type="protein sequence ID" value="KAL0935459.1"/>
    <property type="molecule type" value="Genomic_DNA"/>
</dbReference>
<gene>
    <name evidence="1" type="ORF">CTRU02_210050</name>
</gene>
<sequence>MPELYQKLLPGTIRLLDILPGDSHAPIEVELDTVSIAKPGDYEALSYTWGDPDVGAQMIQCDGQNFKATANLFSALHRLRKPDVKRRVWIGAICINQTSILERNQQVQLMLEIYNGATEVQIWTGDAEEADDVELLFSVANNRYDYAKEKELLEQFPRASATDDGRANIPLLMFSLDATTLATIESVARRIGDANVLACMGQTAFEQSQGGQRSPFLCVGIRTVTDFYIPESTMVQPILMPDFGEDHVSRTAEKEWPDFESFLREVMRPPEDELSNTDKTRVFKAISNGLMWKHDAYYQAGWEDGDIQMIELA</sequence>
<name>A0ACC3YU70_COLTU</name>
<keyword evidence="2" id="KW-1185">Reference proteome</keyword>